<name>A0A8H3WLM1_9PEZI</name>
<gene>
    <name evidence="2" type="ORF">GQ607_002643</name>
</gene>
<evidence type="ECO:0000256" key="1">
    <source>
        <dbReference type="SAM" id="MobiDB-lite"/>
    </source>
</evidence>
<dbReference type="Proteomes" id="UP000434172">
    <property type="component" value="Unassembled WGS sequence"/>
</dbReference>
<dbReference type="EMBL" id="WOWK01000008">
    <property type="protein sequence ID" value="KAF0330313.1"/>
    <property type="molecule type" value="Genomic_DNA"/>
</dbReference>
<comment type="caution">
    <text evidence="2">The sequence shown here is derived from an EMBL/GenBank/DDBJ whole genome shotgun (WGS) entry which is preliminary data.</text>
</comment>
<proteinExistence type="predicted"/>
<organism evidence="2 3">
    <name type="scientific">Colletotrichum asianum</name>
    <dbReference type="NCBI Taxonomy" id="702518"/>
    <lineage>
        <taxon>Eukaryota</taxon>
        <taxon>Fungi</taxon>
        <taxon>Dikarya</taxon>
        <taxon>Ascomycota</taxon>
        <taxon>Pezizomycotina</taxon>
        <taxon>Sordariomycetes</taxon>
        <taxon>Hypocreomycetidae</taxon>
        <taxon>Glomerellales</taxon>
        <taxon>Glomerellaceae</taxon>
        <taxon>Colletotrichum</taxon>
        <taxon>Colletotrichum gloeosporioides species complex</taxon>
    </lineage>
</organism>
<evidence type="ECO:0000313" key="3">
    <source>
        <dbReference type="Proteomes" id="UP000434172"/>
    </source>
</evidence>
<evidence type="ECO:0000313" key="2">
    <source>
        <dbReference type="EMBL" id="KAF0330313.1"/>
    </source>
</evidence>
<reference evidence="2 3" key="1">
    <citation type="submission" date="2019-12" db="EMBL/GenBank/DDBJ databases">
        <title>A genome sequence resource for the geographically widespread anthracnose pathogen Colletotrichum asianum.</title>
        <authorList>
            <person name="Meng Y."/>
        </authorList>
    </citation>
    <scope>NUCLEOTIDE SEQUENCE [LARGE SCALE GENOMIC DNA]</scope>
    <source>
        <strain evidence="2 3">ICMP 18580</strain>
    </source>
</reference>
<accession>A0A8H3WLM1</accession>
<dbReference type="AlphaFoldDB" id="A0A8H3WLM1"/>
<sequence length="72" mass="8273">MMFRLHPVPRDPTRPSPSPPRQSPHHGREPTTPHGMPPPKIRNPRRECQHPSQWIPAGWPNGKASDYDSIRI</sequence>
<feature type="region of interest" description="Disordered" evidence="1">
    <location>
        <begin position="1"/>
        <end position="72"/>
    </location>
</feature>
<protein>
    <submittedName>
        <fullName evidence="2">Uncharacterized protein</fullName>
    </submittedName>
</protein>
<keyword evidence="3" id="KW-1185">Reference proteome</keyword>